<dbReference type="SMART" id="SM00903">
    <property type="entry name" value="Flavin_Reduct"/>
    <property type="match status" value="1"/>
</dbReference>
<dbReference type="SUPFAM" id="SSF50475">
    <property type="entry name" value="FMN-binding split barrel"/>
    <property type="match status" value="1"/>
</dbReference>
<comment type="similarity">
    <text evidence="1">Belongs to the non-flavoprotein flavin reductase family.</text>
</comment>
<organism evidence="4 5">
    <name type="scientific">Nocardioides acrostichi</name>
    <dbReference type="NCBI Taxonomy" id="2784339"/>
    <lineage>
        <taxon>Bacteria</taxon>
        <taxon>Bacillati</taxon>
        <taxon>Actinomycetota</taxon>
        <taxon>Actinomycetes</taxon>
        <taxon>Propionibacteriales</taxon>
        <taxon>Nocardioidaceae</taxon>
        <taxon>Nocardioides</taxon>
    </lineage>
</organism>
<dbReference type="PANTHER" id="PTHR30466:SF11">
    <property type="entry name" value="FLAVIN-DEPENDENT MONOOXYGENASE, REDUCTASE SUBUNIT HSAB"/>
    <property type="match status" value="1"/>
</dbReference>
<keyword evidence="5" id="KW-1185">Reference proteome</keyword>
<dbReference type="Proteomes" id="UP000656804">
    <property type="component" value="Unassembled WGS sequence"/>
</dbReference>
<dbReference type="InterPro" id="IPR050268">
    <property type="entry name" value="NADH-dep_flavin_reductase"/>
</dbReference>
<dbReference type="EMBL" id="JADIVZ010000004">
    <property type="protein sequence ID" value="MBF4162098.1"/>
    <property type="molecule type" value="Genomic_DNA"/>
</dbReference>
<feature type="domain" description="Flavin reductase like" evidence="3">
    <location>
        <begin position="54"/>
        <end position="199"/>
    </location>
</feature>
<dbReference type="GO" id="GO:0042602">
    <property type="term" value="F:riboflavin reductase (NADPH) activity"/>
    <property type="evidence" value="ECO:0007669"/>
    <property type="project" value="TreeGrafter"/>
</dbReference>
<evidence type="ECO:0000313" key="5">
    <source>
        <dbReference type="Proteomes" id="UP000656804"/>
    </source>
</evidence>
<dbReference type="Gene3D" id="2.30.110.10">
    <property type="entry name" value="Electron Transport, Fmn-binding Protein, Chain A"/>
    <property type="match status" value="1"/>
</dbReference>
<comment type="caution">
    <text evidence="4">The sequence shown here is derived from an EMBL/GenBank/DDBJ whole genome shotgun (WGS) entry which is preliminary data.</text>
</comment>
<evidence type="ECO:0000313" key="4">
    <source>
        <dbReference type="EMBL" id="MBF4162098.1"/>
    </source>
</evidence>
<dbReference type="PANTHER" id="PTHR30466">
    <property type="entry name" value="FLAVIN REDUCTASE"/>
    <property type="match status" value="1"/>
</dbReference>
<accession>A0A930YB52</accession>
<dbReference type="InterPro" id="IPR012349">
    <property type="entry name" value="Split_barrel_FMN-bd"/>
</dbReference>
<dbReference type="Pfam" id="PF01613">
    <property type="entry name" value="Flavin_Reduct"/>
    <property type="match status" value="1"/>
</dbReference>
<dbReference type="GO" id="GO:0010181">
    <property type="term" value="F:FMN binding"/>
    <property type="evidence" value="ECO:0007669"/>
    <property type="project" value="InterPro"/>
</dbReference>
<protein>
    <submittedName>
        <fullName evidence="4">Flavin reductase family protein</fullName>
    </submittedName>
</protein>
<dbReference type="InterPro" id="IPR002563">
    <property type="entry name" value="Flavin_Rdtase-like_dom"/>
</dbReference>
<proteinExistence type="inferred from homology"/>
<name>A0A930YB52_9ACTN</name>
<keyword evidence="2" id="KW-0560">Oxidoreductase</keyword>
<gene>
    <name evidence="4" type="ORF">ISG29_10370</name>
</gene>
<evidence type="ECO:0000256" key="2">
    <source>
        <dbReference type="ARBA" id="ARBA00023002"/>
    </source>
</evidence>
<evidence type="ECO:0000256" key="1">
    <source>
        <dbReference type="ARBA" id="ARBA00008898"/>
    </source>
</evidence>
<sequence length="203" mass="21825">MRDDARETWPSPELIESWLGDSMYDVQLGPGDDVVIDADDPEALARARRFRDTLSQFASGITVITTLSGGEPVGMTCQSFSSVSLEPPLVMFIPAKTSRAWPLIQRAGAFCANILASGQADLSNQMASKGADKFAGVDWEPAQVTGSPVLKGTLAHLDCRIHAAYEAGDHFVVIGRVEHLAVGDDAADPLLFFRGTYRSTDPV</sequence>
<reference evidence="4" key="1">
    <citation type="submission" date="2020-11" db="EMBL/GenBank/DDBJ databases">
        <title>Nocardioides sp. CBS4Y-1, whole genome shotgun sequence.</title>
        <authorList>
            <person name="Tuo L."/>
        </authorList>
    </citation>
    <scope>NUCLEOTIDE SEQUENCE</scope>
    <source>
        <strain evidence="4">CBS4Y-1</strain>
    </source>
</reference>
<dbReference type="AlphaFoldDB" id="A0A930YB52"/>
<evidence type="ECO:0000259" key="3">
    <source>
        <dbReference type="SMART" id="SM00903"/>
    </source>
</evidence>